<sequence length="82" mass="9067">MGGRRRCKGAEEEVKELRRGCRGEGKKGRAEAMERGEAQRRSLPFCFLLGKTSVAVLCQVLLDDWAAADARHCCHVSVCCRG</sequence>
<evidence type="ECO:0000313" key="2">
    <source>
        <dbReference type="Proteomes" id="UP001234297"/>
    </source>
</evidence>
<evidence type="ECO:0000313" key="1">
    <source>
        <dbReference type="EMBL" id="KAJ8626485.1"/>
    </source>
</evidence>
<accession>A0ACC2KZJ3</accession>
<reference evidence="1 2" key="1">
    <citation type="journal article" date="2022" name="Hortic Res">
        <title>A haplotype resolved chromosomal level avocado genome allows analysis of novel avocado genes.</title>
        <authorList>
            <person name="Nath O."/>
            <person name="Fletcher S.J."/>
            <person name="Hayward A."/>
            <person name="Shaw L.M."/>
            <person name="Masouleh A.K."/>
            <person name="Furtado A."/>
            <person name="Henry R.J."/>
            <person name="Mitter N."/>
        </authorList>
    </citation>
    <scope>NUCLEOTIDE SEQUENCE [LARGE SCALE GENOMIC DNA]</scope>
    <source>
        <strain evidence="2">cv. Hass</strain>
    </source>
</reference>
<organism evidence="1 2">
    <name type="scientific">Persea americana</name>
    <name type="common">Avocado</name>
    <dbReference type="NCBI Taxonomy" id="3435"/>
    <lineage>
        <taxon>Eukaryota</taxon>
        <taxon>Viridiplantae</taxon>
        <taxon>Streptophyta</taxon>
        <taxon>Embryophyta</taxon>
        <taxon>Tracheophyta</taxon>
        <taxon>Spermatophyta</taxon>
        <taxon>Magnoliopsida</taxon>
        <taxon>Magnoliidae</taxon>
        <taxon>Laurales</taxon>
        <taxon>Lauraceae</taxon>
        <taxon>Persea</taxon>
    </lineage>
</organism>
<keyword evidence="2" id="KW-1185">Reference proteome</keyword>
<proteinExistence type="predicted"/>
<gene>
    <name evidence="1" type="ORF">MRB53_019792</name>
</gene>
<dbReference type="EMBL" id="CM056814">
    <property type="protein sequence ID" value="KAJ8626485.1"/>
    <property type="molecule type" value="Genomic_DNA"/>
</dbReference>
<dbReference type="Proteomes" id="UP001234297">
    <property type="component" value="Chromosome 6"/>
</dbReference>
<comment type="caution">
    <text evidence="1">The sequence shown here is derived from an EMBL/GenBank/DDBJ whole genome shotgun (WGS) entry which is preliminary data.</text>
</comment>
<protein>
    <submittedName>
        <fullName evidence="1">Uncharacterized protein</fullName>
    </submittedName>
</protein>
<name>A0ACC2KZJ3_PERAE</name>